<dbReference type="InterPro" id="IPR036028">
    <property type="entry name" value="SH3-like_dom_sf"/>
</dbReference>
<accession>A0A813XSN9</accession>
<comment type="caution">
    <text evidence="2">The sequence shown here is derived from an EMBL/GenBank/DDBJ whole genome shotgun (WGS) entry which is preliminary data.</text>
</comment>
<organism evidence="2 4">
    <name type="scientific">Rotaria sordida</name>
    <dbReference type="NCBI Taxonomy" id="392033"/>
    <lineage>
        <taxon>Eukaryota</taxon>
        <taxon>Metazoa</taxon>
        <taxon>Spiralia</taxon>
        <taxon>Gnathifera</taxon>
        <taxon>Rotifera</taxon>
        <taxon>Eurotatoria</taxon>
        <taxon>Bdelloidea</taxon>
        <taxon>Philodinida</taxon>
        <taxon>Philodinidae</taxon>
        <taxon>Rotaria</taxon>
    </lineage>
</organism>
<feature type="region of interest" description="Disordered" evidence="1">
    <location>
        <begin position="321"/>
        <end position="340"/>
    </location>
</feature>
<dbReference type="EMBL" id="CAJNOL010000155">
    <property type="protein sequence ID" value="CAF0892148.1"/>
    <property type="molecule type" value="Genomic_DNA"/>
</dbReference>
<dbReference type="Proteomes" id="UP000663854">
    <property type="component" value="Unassembled WGS sequence"/>
</dbReference>
<evidence type="ECO:0000313" key="5">
    <source>
        <dbReference type="Proteomes" id="UP000663870"/>
    </source>
</evidence>
<evidence type="ECO:0000313" key="2">
    <source>
        <dbReference type="EMBL" id="CAF0874843.1"/>
    </source>
</evidence>
<feature type="region of interest" description="Disordered" evidence="1">
    <location>
        <begin position="482"/>
        <end position="504"/>
    </location>
</feature>
<feature type="compositionally biased region" description="Polar residues" evidence="1">
    <location>
        <begin position="399"/>
        <end position="421"/>
    </location>
</feature>
<name>A0A813XSN9_9BILA</name>
<dbReference type="Proteomes" id="UP000663870">
    <property type="component" value="Unassembled WGS sequence"/>
</dbReference>
<dbReference type="SUPFAM" id="SSF50044">
    <property type="entry name" value="SH3-domain"/>
    <property type="match status" value="1"/>
</dbReference>
<gene>
    <name evidence="3" type="ORF">JXQ802_LOCUS8716</name>
    <name evidence="2" type="ORF">PYM288_LOCUS8239</name>
</gene>
<evidence type="ECO:0000256" key="1">
    <source>
        <dbReference type="SAM" id="MobiDB-lite"/>
    </source>
</evidence>
<evidence type="ECO:0000313" key="4">
    <source>
        <dbReference type="Proteomes" id="UP000663854"/>
    </source>
</evidence>
<feature type="region of interest" description="Disordered" evidence="1">
    <location>
        <begin position="556"/>
        <end position="603"/>
    </location>
</feature>
<sequence>MWKKIKEIICKHTAYKDESTTSSIAATMTASVIDLRPLPNMSSQRTETNHQHQSYRKLGTHTLNKTDEHCRSLFNLLPTSLRPRHYYHHHHHRQTSNKKGGVDASTAITTTTKTQPSSSNDIIRNDYDSGYMSQSLLNRTSSYASCYSAVATIMPISSITRHGSIESLLHGHSKSNPANIRIIVRKNFEPFAQAHVGVIKGTIVTALFSRGPWLYIRIDSNGKTGYIPRIICSLYDNQMITKKNLSISSTSSSSFNKDDELNLTKIFSKNEKDFHHSYKQPINRYLSHSSAIINNNNNNNNNNTNQYIGQISFDERERRNTYTLPRPPRSNLSSSKDRRLTISSINYPSSTNKQPSININNETVTTSTTATNNIIPTRDTDSSSTQDSGYSESTPFFLVQQSTPDNEQPPTHTIINTSKKPLSTPHYATVRRSAFLKIPDSINPSQPHQKQIHSNRNHRHTLLNGISMNDMINNDSTKRHTFGTFDRNNNKDTSKENLNSKISTNNSVNRLRDFAFIRNVRHDKSQLQQKIKPSIYNLPKSHIQIPASIFLNHHRQKQQFGSSHSAFRPVQPATKHKRASSEGHSPSISTESSSSSLSSSNSSLNVEQNFSKRRRLSCDLPVPLLSKLNSNSLTRSVCDQSSSSSSSKKLNHSSRTMSDILCDQFSELNIDAIEKDSLIHHQPKKLQNSQNCLFTIIKDYRSSRASFSVQRGDCVYILKQIGQACYLVRKQTNGQIGFLPKTLLQPATSTRIDTFLETHGFRETII</sequence>
<feature type="compositionally biased region" description="Low complexity" evidence="1">
    <location>
        <begin position="357"/>
        <end position="394"/>
    </location>
</feature>
<dbReference type="EMBL" id="CAJNOH010000108">
    <property type="protein sequence ID" value="CAF0874843.1"/>
    <property type="molecule type" value="Genomic_DNA"/>
</dbReference>
<feature type="compositionally biased region" description="Low complexity" evidence="1">
    <location>
        <begin position="582"/>
        <end position="603"/>
    </location>
</feature>
<proteinExistence type="predicted"/>
<dbReference type="AlphaFoldDB" id="A0A813XSN9"/>
<evidence type="ECO:0008006" key="6">
    <source>
        <dbReference type="Google" id="ProtNLM"/>
    </source>
</evidence>
<protein>
    <recommendedName>
        <fullName evidence="6">SH3 domain-containing protein</fullName>
    </recommendedName>
</protein>
<reference evidence="2" key="1">
    <citation type="submission" date="2021-02" db="EMBL/GenBank/DDBJ databases">
        <authorList>
            <person name="Nowell W R."/>
        </authorList>
    </citation>
    <scope>NUCLEOTIDE SEQUENCE</scope>
</reference>
<feature type="compositionally biased region" description="Polar residues" evidence="1">
    <location>
        <begin position="345"/>
        <end position="356"/>
    </location>
</feature>
<keyword evidence="5" id="KW-1185">Reference proteome</keyword>
<feature type="region of interest" description="Disordered" evidence="1">
    <location>
        <begin position="345"/>
        <end position="423"/>
    </location>
</feature>
<evidence type="ECO:0000313" key="3">
    <source>
        <dbReference type="EMBL" id="CAF0892148.1"/>
    </source>
</evidence>